<dbReference type="SUPFAM" id="SSF55083">
    <property type="entry name" value="6-hydroxymethyl-7,8-dihydropterin pyrophosphokinase, HPPK"/>
    <property type="match status" value="1"/>
</dbReference>
<evidence type="ECO:0000256" key="3">
    <source>
        <dbReference type="ARBA" id="ARBA00013253"/>
    </source>
</evidence>
<dbReference type="GO" id="GO:0046654">
    <property type="term" value="P:tetrahydrofolate biosynthetic process"/>
    <property type="evidence" value="ECO:0007669"/>
    <property type="project" value="UniProtKB-UniPathway"/>
</dbReference>
<dbReference type="GO" id="GO:0016301">
    <property type="term" value="F:kinase activity"/>
    <property type="evidence" value="ECO:0007669"/>
    <property type="project" value="UniProtKB-KW"/>
</dbReference>
<accession>A0A7K1FK66</accession>
<keyword evidence="7" id="KW-0067">ATP-binding</keyword>
<keyword evidence="4 10" id="KW-0808">Transferase</keyword>
<evidence type="ECO:0000256" key="8">
    <source>
        <dbReference type="ARBA" id="ARBA00022909"/>
    </source>
</evidence>
<dbReference type="GO" id="GO:0005524">
    <property type="term" value="F:ATP binding"/>
    <property type="evidence" value="ECO:0007669"/>
    <property type="project" value="UniProtKB-KW"/>
</dbReference>
<dbReference type="PANTHER" id="PTHR43071">
    <property type="entry name" value="2-AMINO-4-HYDROXY-6-HYDROXYMETHYLDIHYDROPTERIDINE PYROPHOSPHOKINASE"/>
    <property type="match status" value="1"/>
</dbReference>
<dbReference type="Pfam" id="PF01288">
    <property type="entry name" value="HPPK"/>
    <property type="match status" value="1"/>
</dbReference>
<reference evidence="10 11" key="1">
    <citation type="submission" date="2019-11" db="EMBL/GenBank/DDBJ databases">
        <authorList>
            <person name="Jiang L.-Q."/>
        </authorList>
    </citation>
    <scope>NUCLEOTIDE SEQUENCE [LARGE SCALE GENOMIC DNA]</scope>
    <source>
        <strain evidence="10 11">YIM 132087</strain>
    </source>
</reference>
<comment type="catalytic activity">
    <reaction evidence="1">
        <text>6-hydroxymethyl-7,8-dihydropterin + ATP = (7,8-dihydropterin-6-yl)methyl diphosphate + AMP + H(+)</text>
        <dbReference type="Rhea" id="RHEA:11412"/>
        <dbReference type="ChEBI" id="CHEBI:15378"/>
        <dbReference type="ChEBI" id="CHEBI:30616"/>
        <dbReference type="ChEBI" id="CHEBI:44841"/>
        <dbReference type="ChEBI" id="CHEBI:72950"/>
        <dbReference type="ChEBI" id="CHEBI:456215"/>
        <dbReference type="EC" id="2.7.6.3"/>
    </reaction>
</comment>
<feature type="domain" description="7,8-dihydro-6-hydroxymethylpterin-pyrophosphokinase" evidence="9">
    <location>
        <begin position="5"/>
        <end position="130"/>
    </location>
</feature>
<evidence type="ECO:0000256" key="1">
    <source>
        <dbReference type="ARBA" id="ARBA00000198"/>
    </source>
</evidence>
<proteinExistence type="predicted"/>
<keyword evidence="6 10" id="KW-0418">Kinase</keyword>
<comment type="caution">
    <text evidence="10">The sequence shown here is derived from an EMBL/GenBank/DDBJ whole genome shotgun (WGS) entry which is preliminary data.</text>
</comment>
<comment type="pathway">
    <text evidence="2">Cofactor biosynthesis; tetrahydrofolate biosynthesis; 2-amino-4-hydroxy-6-hydroxymethyl-7,8-dihydropteridine diphosphate from 7,8-dihydroneopterin triphosphate: step 4/4.</text>
</comment>
<dbReference type="NCBIfam" id="TIGR01498">
    <property type="entry name" value="folK"/>
    <property type="match status" value="1"/>
</dbReference>
<evidence type="ECO:0000256" key="7">
    <source>
        <dbReference type="ARBA" id="ARBA00022840"/>
    </source>
</evidence>
<organism evidence="10 11">
    <name type="scientific">Nakamurella alba</name>
    <dbReference type="NCBI Taxonomy" id="2665158"/>
    <lineage>
        <taxon>Bacteria</taxon>
        <taxon>Bacillati</taxon>
        <taxon>Actinomycetota</taxon>
        <taxon>Actinomycetes</taxon>
        <taxon>Nakamurellales</taxon>
        <taxon>Nakamurellaceae</taxon>
        <taxon>Nakamurella</taxon>
    </lineage>
</organism>
<dbReference type="GO" id="GO:0046656">
    <property type="term" value="P:folic acid biosynthetic process"/>
    <property type="evidence" value="ECO:0007669"/>
    <property type="project" value="UniProtKB-KW"/>
</dbReference>
<dbReference type="PANTHER" id="PTHR43071:SF1">
    <property type="entry name" value="2-AMINO-4-HYDROXY-6-HYDROXYMETHYLDIHYDROPTERIDINE PYROPHOSPHOKINASE"/>
    <property type="match status" value="1"/>
</dbReference>
<evidence type="ECO:0000256" key="5">
    <source>
        <dbReference type="ARBA" id="ARBA00022741"/>
    </source>
</evidence>
<evidence type="ECO:0000256" key="4">
    <source>
        <dbReference type="ARBA" id="ARBA00022679"/>
    </source>
</evidence>
<dbReference type="UniPathway" id="UPA00077">
    <property type="reaction ID" value="UER00155"/>
</dbReference>
<dbReference type="GO" id="GO:0003848">
    <property type="term" value="F:2-amino-4-hydroxy-6-hydroxymethyldihydropteridine diphosphokinase activity"/>
    <property type="evidence" value="ECO:0007669"/>
    <property type="project" value="UniProtKB-EC"/>
</dbReference>
<dbReference type="InterPro" id="IPR000550">
    <property type="entry name" value="Hppk"/>
</dbReference>
<keyword evidence="5" id="KW-0547">Nucleotide-binding</keyword>
<evidence type="ECO:0000313" key="11">
    <source>
        <dbReference type="Proteomes" id="UP000460221"/>
    </source>
</evidence>
<dbReference type="Proteomes" id="UP000460221">
    <property type="component" value="Unassembled WGS sequence"/>
</dbReference>
<gene>
    <name evidence="10" type="primary">folK</name>
    <name evidence="10" type="ORF">GIS00_11315</name>
</gene>
<evidence type="ECO:0000256" key="6">
    <source>
        <dbReference type="ARBA" id="ARBA00022777"/>
    </source>
</evidence>
<protein>
    <recommendedName>
        <fullName evidence="3">2-amino-4-hydroxy-6-hydroxymethyldihydropteridine diphosphokinase</fullName>
        <ecNumber evidence="3">2.7.6.3</ecNumber>
    </recommendedName>
</protein>
<evidence type="ECO:0000259" key="9">
    <source>
        <dbReference type="Pfam" id="PF01288"/>
    </source>
</evidence>
<dbReference type="EMBL" id="WLYK01000003">
    <property type="protein sequence ID" value="MTD14535.1"/>
    <property type="molecule type" value="Genomic_DNA"/>
</dbReference>
<evidence type="ECO:0000256" key="2">
    <source>
        <dbReference type="ARBA" id="ARBA00005051"/>
    </source>
</evidence>
<keyword evidence="8" id="KW-0289">Folate biosynthesis</keyword>
<dbReference type="InterPro" id="IPR035907">
    <property type="entry name" value="Hppk_sf"/>
</dbReference>
<dbReference type="Gene3D" id="3.30.70.560">
    <property type="entry name" value="7,8-Dihydro-6-hydroxymethylpterin-pyrophosphokinase HPPK"/>
    <property type="match status" value="1"/>
</dbReference>
<dbReference type="RefSeq" id="WP_322097860.1">
    <property type="nucleotide sequence ID" value="NZ_WLYK01000003.1"/>
</dbReference>
<dbReference type="EC" id="2.7.6.3" evidence="3"/>
<keyword evidence="11" id="KW-1185">Reference proteome</keyword>
<evidence type="ECO:0000313" key="10">
    <source>
        <dbReference type="EMBL" id="MTD14535.1"/>
    </source>
</evidence>
<dbReference type="CDD" id="cd00483">
    <property type="entry name" value="HPPK"/>
    <property type="match status" value="1"/>
</dbReference>
<name>A0A7K1FK66_9ACTN</name>
<sequence>MSTAVLSLGSNLGDSAARLSEAVRTLGRRVRAVSSVYRTPPWGPVPQDDFLNIVVIADDESLDAGGWLALCHRLEDAAGRTREVRWGPRTLDADVVVVDEDVFDDEDLVLPHPRAHERAFVLVPWAEIDPTAELPGHGPIAGLLERMPDAELAGIRRVGHVD</sequence>
<dbReference type="AlphaFoldDB" id="A0A7K1FK66"/>